<evidence type="ECO:0000256" key="2">
    <source>
        <dbReference type="ARBA" id="ARBA00022917"/>
    </source>
</evidence>
<dbReference type="SMART" id="SM01376">
    <property type="entry name" value="eIF-5a"/>
    <property type="match status" value="1"/>
</dbReference>
<dbReference type="SUPFAM" id="SSF50104">
    <property type="entry name" value="Translation proteins SH3-like domain"/>
    <property type="match status" value="1"/>
</dbReference>
<reference evidence="5" key="1">
    <citation type="journal article" date="2014" name="Front. Microbiol.">
        <title>High frequency of phylogenetically diverse reductive dehalogenase-homologous genes in deep subseafloor sedimentary metagenomes.</title>
        <authorList>
            <person name="Kawai M."/>
            <person name="Futagami T."/>
            <person name="Toyoda A."/>
            <person name="Takaki Y."/>
            <person name="Nishi S."/>
            <person name="Hori S."/>
            <person name="Arai W."/>
            <person name="Tsubouchi T."/>
            <person name="Morono Y."/>
            <person name="Uchiyama I."/>
            <person name="Ito T."/>
            <person name="Fujiyama A."/>
            <person name="Inagaki F."/>
            <person name="Takami H."/>
        </authorList>
    </citation>
    <scope>NUCLEOTIDE SEQUENCE</scope>
    <source>
        <strain evidence="5">Expedition CK06-06</strain>
    </source>
</reference>
<dbReference type="InterPro" id="IPR001884">
    <property type="entry name" value="IF5A-like"/>
</dbReference>
<name>X0VM43_9ZZZZ</name>
<dbReference type="EMBL" id="BARS01025208">
    <property type="protein sequence ID" value="GAG01596.1"/>
    <property type="molecule type" value="Genomic_DNA"/>
</dbReference>
<protein>
    <recommendedName>
        <fullName evidence="4">Translation initiation factor 5A C-terminal domain-containing protein</fullName>
    </recommendedName>
</protein>
<evidence type="ECO:0000313" key="5">
    <source>
        <dbReference type="EMBL" id="GAG01596.1"/>
    </source>
</evidence>
<dbReference type="GO" id="GO:0043022">
    <property type="term" value="F:ribosome binding"/>
    <property type="evidence" value="ECO:0007669"/>
    <property type="project" value="InterPro"/>
</dbReference>
<organism evidence="5">
    <name type="scientific">marine sediment metagenome</name>
    <dbReference type="NCBI Taxonomy" id="412755"/>
    <lineage>
        <taxon>unclassified sequences</taxon>
        <taxon>metagenomes</taxon>
        <taxon>ecological metagenomes</taxon>
    </lineage>
</organism>
<dbReference type="Gene3D" id="2.30.30.30">
    <property type="match status" value="1"/>
</dbReference>
<dbReference type="NCBIfam" id="NF003076">
    <property type="entry name" value="PRK03999.1"/>
    <property type="match status" value="1"/>
</dbReference>
<dbReference type="InterPro" id="IPR008991">
    <property type="entry name" value="Translation_prot_SH3-like_sf"/>
</dbReference>
<keyword evidence="3" id="KW-0385">Hypusine</keyword>
<evidence type="ECO:0000259" key="4">
    <source>
        <dbReference type="SMART" id="SM01376"/>
    </source>
</evidence>
<keyword evidence="2" id="KW-0648">Protein biosynthesis</keyword>
<dbReference type="InterPro" id="IPR012340">
    <property type="entry name" value="NA-bd_OB-fold"/>
</dbReference>
<feature type="domain" description="Translation initiation factor 5A C-terminal" evidence="4">
    <location>
        <begin position="69"/>
        <end position="128"/>
    </location>
</feature>
<proteinExistence type="inferred from homology"/>
<dbReference type="PIRSF" id="PIRSF003025">
    <property type="entry name" value="eIF5A"/>
    <property type="match status" value="1"/>
</dbReference>
<dbReference type="GO" id="GO:0045905">
    <property type="term" value="P:positive regulation of translational termination"/>
    <property type="evidence" value="ECO:0007669"/>
    <property type="project" value="InterPro"/>
</dbReference>
<dbReference type="InterPro" id="IPR014722">
    <property type="entry name" value="Rib_uL2_dom2"/>
</dbReference>
<evidence type="ECO:0000256" key="3">
    <source>
        <dbReference type="ARBA" id="ARBA00023071"/>
    </source>
</evidence>
<dbReference type="PANTHER" id="PTHR11673">
    <property type="entry name" value="TRANSLATION INITIATION FACTOR 5A FAMILY MEMBER"/>
    <property type="match status" value="1"/>
</dbReference>
<dbReference type="InterPro" id="IPR048670">
    <property type="entry name" value="IF5A-like_N"/>
</dbReference>
<gene>
    <name evidence="5" type="ORF">S01H1_39874</name>
</gene>
<dbReference type="GO" id="GO:0003723">
    <property type="term" value="F:RNA binding"/>
    <property type="evidence" value="ECO:0007669"/>
    <property type="project" value="InterPro"/>
</dbReference>
<dbReference type="NCBIfam" id="TIGR00037">
    <property type="entry name" value="eIF_5A"/>
    <property type="match status" value="1"/>
</dbReference>
<dbReference type="InterPro" id="IPR019769">
    <property type="entry name" value="Trans_elong_IF5A_hypusine_site"/>
</dbReference>
<dbReference type="Gene3D" id="2.40.50.140">
    <property type="entry name" value="Nucleic acid-binding proteins"/>
    <property type="match status" value="1"/>
</dbReference>
<accession>X0VM43</accession>
<dbReference type="GO" id="GO:0045901">
    <property type="term" value="P:positive regulation of translational elongation"/>
    <property type="evidence" value="ECO:0007669"/>
    <property type="project" value="InterPro"/>
</dbReference>
<dbReference type="InterPro" id="IPR020189">
    <property type="entry name" value="IF5A_C"/>
</dbReference>
<dbReference type="CDD" id="cd04467">
    <property type="entry name" value="S1_aIF5A"/>
    <property type="match status" value="1"/>
</dbReference>
<dbReference type="GO" id="GO:0003746">
    <property type="term" value="F:translation elongation factor activity"/>
    <property type="evidence" value="ECO:0007669"/>
    <property type="project" value="InterPro"/>
</dbReference>
<evidence type="ECO:0000256" key="1">
    <source>
        <dbReference type="ARBA" id="ARBA00006016"/>
    </source>
</evidence>
<dbReference type="PROSITE" id="PS00302">
    <property type="entry name" value="IF5A_HYPUSINE"/>
    <property type="match status" value="1"/>
</dbReference>
<dbReference type="Pfam" id="PF21485">
    <property type="entry name" value="IF5A-like_N"/>
    <property type="match status" value="1"/>
</dbReference>
<dbReference type="SUPFAM" id="SSF50249">
    <property type="entry name" value="Nucleic acid-binding proteins"/>
    <property type="match status" value="1"/>
</dbReference>
<comment type="similarity">
    <text evidence="1">Belongs to the eIF-5A family.</text>
</comment>
<sequence length="130" mass="14161">MTTKPVSVGSLKKGNYVVLEGAACIVSDTQVSRPGKHGHAKVRLTAVGMIDGKKRVVVLPGHDNIDAPIIEKKFAQVLSINGNMANVMDNETYETFDLKIPEELKGSVVEGANILYWIILNDKVMKQVQS</sequence>
<dbReference type="AlphaFoldDB" id="X0VM43"/>
<comment type="caution">
    <text evidence="5">The sequence shown here is derived from an EMBL/GenBank/DDBJ whole genome shotgun (WGS) entry which is preliminary data.</text>
</comment>